<evidence type="ECO:0000256" key="7">
    <source>
        <dbReference type="SAM" id="Phobius"/>
    </source>
</evidence>
<dbReference type="Proteomes" id="UP000017831">
    <property type="component" value="Unassembled WGS sequence"/>
</dbReference>
<evidence type="ECO:0000256" key="1">
    <source>
        <dbReference type="ARBA" id="ARBA00004141"/>
    </source>
</evidence>
<dbReference type="InterPro" id="IPR002524">
    <property type="entry name" value="Cation_efflux"/>
</dbReference>
<keyword evidence="5 7" id="KW-1133">Transmembrane helix</keyword>
<evidence type="ECO:0000256" key="5">
    <source>
        <dbReference type="ARBA" id="ARBA00022989"/>
    </source>
</evidence>
<dbReference type="InterPro" id="IPR027469">
    <property type="entry name" value="Cation_efflux_TMD_sf"/>
</dbReference>
<dbReference type="PATRIC" id="fig|1121098.3.peg.3786"/>
<dbReference type="InterPro" id="IPR058533">
    <property type="entry name" value="Cation_efflux_TM"/>
</dbReference>
<sequence length="313" mass="34454">MKRAIFVRSKMTIMAELEKRAREKGIYKVTLWGSFANFLLVIFKFLAGIAGHSAAMMADAVHSLSDFVTDVVVILFVRISNKPQDKGHDYGHGKYETLATALIGVALLGVGCGILWNGAGEILAFMRGEQLRAPGVLALIAALVSILLKEILYQYTVRMGRKYNSQAVIANAWHHRSDALSSIGTASGIGGAILLGPHWVVLDPIAAVIVSFFIMKVSVKLLVPCIDELLEKSLPESVEHEIEQTVLAFDGVTEPHHLRTRRIGNNYAIEIHVRMNGDIPLYKAHETATAIERKLKEKYGEDTHVGIHVEPVK</sequence>
<dbReference type="OrthoDB" id="9806522at2"/>
<evidence type="ECO:0000256" key="4">
    <source>
        <dbReference type="ARBA" id="ARBA00022692"/>
    </source>
</evidence>
<evidence type="ECO:0000259" key="8">
    <source>
        <dbReference type="Pfam" id="PF01545"/>
    </source>
</evidence>
<dbReference type="GO" id="GO:0008324">
    <property type="term" value="F:monoatomic cation transmembrane transporter activity"/>
    <property type="evidence" value="ECO:0007669"/>
    <property type="project" value="InterPro"/>
</dbReference>
<keyword evidence="3" id="KW-0813">Transport</keyword>
<reference evidence="10 11" key="1">
    <citation type="submission" date="2013-04" db="EMBL/GenBank/DDBJ databases">
        <title>The Genome Sequence of Bacteroides massiliensis DSM 17679.</title>
        <authorList>
            <consortium name="The Broad Institute Genomics Platform"/>
            <person name="Earl A."/>
            <person name="Ward D."/>
            <person name="Feldgarden M."/>
            <person name="Gevers D."/>
            <person name="Martens E."/>
            <person name="Fenner L."/>
            <person name="Roux V."/>
            <person name="Mallet M.N."/>
            <person name="Raoult D."/>
            <person name="Walker B."/>
            <person name="Young S."/>
            <person name="Zeng Q."/>
            <person name="Gargeya S."/>
            <person name="Fitzgerald M."/>
            <person name="Haas B."/>
            <person name="Abouelleil A."/>
            <person name="Allen A.W."/>
            <person name="Alvarado L."/>
            <person name="Arachchi H.M."/>
            <person name="Berlin A.M."/>
            <person name="Chapman S.B."/>
            <person name="Gainer-Dewar J."/>
            <person name="Goldberg J."/>
            <person name="Griggs A."/>
            <person name="Gujja S."/>
            <person name="Hansen M."/>
            <person name="Howarth C."/>
            <person name="Imamovic A."/>
            <person name="Ireland A."/>
            <person name="Larimer J."/>
            <person name="McCowan C."/>
            <person name="Murphy C."/>
            <person name="Pearson M."/>
            <person name="Poon T.W."/>
            <person name="Priest M."/>
            <person name="Roberts A."/>
            <person name="Saif S."/>
            <person name="Shea T."/>
            <person name="Sisk P."/>
            <person name="Sykes S."/>
            <person name="Wortman J."/>
            <person name="Nusbaum C."/>
            <person name="Birren B."/>
        </authorList>
    </citation>
    <scope>NUCLEOTIDE SEQUENCE [LARGE SCALE GENOMIC DNA]</scope>
    <source>
        <strain evidence="11">B84634 / Timone 84634 / DSM 17679 / JCM 13223</strain>
    </source>
</reference>
<dbReference type="InterPro" id="IPR050291">
    <property type="entry name" value="CDF_Transporter"/>
</dbReference>
<dbReference type="RefSeq" id="WP_005944892.1">
    <property type="nucleotide sequence ID" value="NZ_KB890319.1"/>
</dbReference>
<comment type="caution">
    <text evidence="10">The sequence shown here is derived from an EMBL/GenBank/DDBJ whole genome shotgun (WGS) entry which is preliminary data.</text>
</comment>
<evidence type="ECO:0000256" key="6">
    <source>
        <dbReference type="ARBA" id="ARBA00023136"/>
    </source>
</evidence>
<dbReference type="InterPro" id="IPR036837">
    <property type="entry name" value="Cation_efflux_CTD_sf"/>
</dbReference>
<feature type="transmembrane region" description="Helical" evidence="7">
    <location>
        <begin position="56"/>
        <end position="77"/>
    </location>
</feature>
<evidence type="ECO:0000313" key="11">
    <source>
        <dbReference type="Proteomes" id="UP000017831"/>
    </source>
</evidence>
<dbReference type="Pfam" id="PF16916">
    <property type="entry name" value="ZT_dimer"/>
    <property type="match status" value="1"/>
</dbReference>
<dbReference type="AlphaFoldDB" id="U6R8J4"/>
<evidence type="ECO:0000313" key="10">
    <source>
        <dbReference type="EMBL" id="EOA52282.1"/>
    </source>
</evidence>
<dbReference type="PANTHER" id="PTHR43840:SF15">
    <property type="entry name" value="MITOCHONDRIAL METAL TRANSPORTER 1-RELATED"/>
    <property type="match status" value="1"/>
</dbReference>
<organism evidence="10 11">
    <name type="scientific">Phocaeicola massiliensis B84634 = Timone 84634 = DSM 17679 = JCM 13223</name>
    <dbReference type="NCBI Taxonomy" id="1121098"/>
    <lineage>
        <taxon>Bacteria</taxon>
        <taxon>Pseudomonadati</taxon>
        <taxon>Bacteroidota</taxon>
        <taxon>Bacteroidia</taxon>
        <taxon>Bacteroidales</taxon>
        <taxon>Bacteroidaceae</taxon>
        <taxon>Phocaeicola</taxon>
    </lineage>
</organism>
<comment type="similarity">
    <text evidence="2">Belongs to the cation diffusion facilitator (CDF) transporter (TC 2.A.4) family.</text>
</comment>
<comment type="subcellular location">
    <subcellularLocation>
        <location evidence="1">Membrane</location>
        <topology evidence="1">Multi-pass membrane protein</topology>
    </subcellularLocation>
</comment>
<feature type="transmembrane region" description="Helical" evidence="7">
    <location>
        <begin position="179"/>
        <end position="199"/>
    </location>
</feature>
<gene>
    <name evidence="10" type="ORF">HMPREF1534_03708</name>
</gene>
<keyword evidence="11" id="KW-1185">Reference proteome</keyword>
<feature type="domain" description="Cation efflux protein transmembrane" evidence="8">
    <location>
        <begin position="34"/>
        <end position="230"/>
    </location>
</feature>
<dbReference type="SUPFAM" id="SSF161111">
    <property type="entry name" value="Cation efflux protein transmembrane domain-like"/>
    <property type="match status" value="1"/>
</dbReference>
<dbReference type="Gene3D" id="3.30.70.1350">
    <property type="entry name" value="Cation efflux protein, cytoplasmic domain"/>
    <property type="match status" value="1"/>
</dbReference>
<dbReference type="SUPFAM" id="SSF160240">
    <property type="entry name" value="Cation efflux protein cytoplasmic domain-like"/>
    <property type="match status" value="1"/>
</dbReference>
<evidence type="ECO:0000256" key="2">
    <source>
        <dbReference type="ARBA" id="ARBA00008114"/>
    </source>
</evidence>
<dbReference type="GeneID" id="60060473"/>
<dbReference type="PANTHER" id="PTHR43840">
    <property type="entry name" value="MITOCHONDRIAL METAL TRANSPORTER 1-RELATED"/>
    <property type="match status" value="1"/>
</dbReference>
<feature type="transmembrane region" description="Helical" evidence="7">
    <location>
        <begin position="29"/>
        <end position="50"/>
    </location>
</feature>
<proteinExistence type="inferred from homology"/>
<dbReference type="STRING" id="1121098.HMPREF1534_03708"/>
<dbReference type="Pfam" id="PF01545">
    <property type="entry name" value="Cation_efflux"/>
    <property type="match status" value="1"/>
</dbReference>
<dbReference type="FunFam" id="1.20.1510.10:FF:000006">
    <property type="entry name" value="Divalent cation efflux transporter"/>
    <property type="match status" value="1"/>
</dbReference>
<accession>U6R8J4</accession>
<dbReference type="HOGENOM" id="CLU_013430_3_6_10"/>
<dbReference type="EMBL" id="AQHY01000040">
    <property type="protein sequence ID" value="EOA52282.1"/>
    <property type="molecule type" value="Genomic_DNA"/>
</dbReference>
<keyword evidence="4 7" id="KW-0812">Transmembrane</keyword>
<dbReference type="InterPro" id="IPR027470">
    <property type="entry name" value="Cation_efflux_CTD"/>
</dbReference>
<dbReference type="GO" id="GO:0016020">
    <property type="term" value="C:membrane"/>
    <property type="evidence" value="ECO:0007669"/>
    <property type="project" value="UniProtKB-SubCell"/>
</dbReference>
<feature type="transmembrane region" description="Helical" evidence="7">
    <location>
        <begin position="131"/>
        <end position="152"/>
    </location>
</feature>
<dbReference type="NCBIfam" id="TIGR01297">
    <property type="entry name" value="CDF"/>
    <property type="match status" value="1"/>
</dbReference>
<keyword evidence="6 7" id="KW-0472">Membrane</keyword>
<name>U6R8J4_9BACT</name>
<protein>
    <submittedName>
        <fullName evidence="10">Cation diffusion facilitator family transporter</fullName>
    </submittedName>
</protein>
<dbReference type="Gene3D" id="1.20.1510.10">
    <property type="entry name" value="Cation efflux protein transmembrane domain"/>
    <property type="match status" value="1"/>
</dbReference>
<feature type="transmembrane region" description="Helical" evidence="7">
    <location>
        <begin position="98"/>
        <end position="119"/>
    </location>
</feature>
<dbReference type="eggNOG" id="COG0053">
    <property type="taxonomic scope" value="Bacteria"/>
</dbReference>
<feature type="domain" description="Cation efflux protein cytoplasmic" evidence="9">
    <location>
        <begin position="234"/>
        <end position="311"/>
    </location>
</feature>
<evidence type="ECO:0000259" key="9">
    <source>
        <dbReference type="Pfam" id="PF16916"/>
    </source>
</evidence>
<evidence type="ECO:0000256" key="3">
    <source>
        <dbReference type="ARBA" id="ARBA00022448"/>
    </source>
</evidence>